<proteinExistence type="predicted"/>
<evidence type="ECO:0000256" key="2">
    <source>
        <dbReference type="ARBA" id="ARBA00022679"/>
    </source>
</evidence>
<keyword evidence="7" id="KW-0371">Homeobox</keyword>
<dbReference type="GO" id="GO:0046332">
    <property type="term" value="F:SMAD binding"/>
    <property type="evidence" value="ECO:0007669"/>
    <property type="project" value="TreeGrafter"/>
</dbReference>
<dbReference type="Gene3D" id="3.30.200.20">
    <property type="entry name" value="Phosphorylase Kinase, domain 1"/>
    <property type="match status" value="1"/>
</dbReference>
<organism evidence="7 8">
    <name type="scientific">Collichthys lucidus</name>
    <name type="common">Big head croaker</name>
    <name type="synonym">Sciaena lucida</name>
    <dbReference type="NCBI Taxonomy" id="240159"/>
    <lineage>
        <taxon>Eukaryota</taxon>
        <taxon>Metazoa</taxon>
        <taxon>Chordata</taxon>
        <taxon>Craniata</taxon>
        <taxon>Vertebrata</taxon>
        <taxon>Euteleostomi</taxon>
        <taxon>Actinopterygii</taxon>
        <taxon>Neopterygii</taxon>
        <taxon>Teleostei</taxon>
        <taxon>Neoteleostei</taxon>
        <taxon>Acanthomorphata</taxon>
        <taxon>Eupercaria</taxon>
        <taxon>Sciaenidae</taxon>
        <taxon>Collichthys</taxon>
    </lineage>
</organism>
<dbReference type="GO" id="GO:0004674">
    <property type="term" value="F:protein serine/threonine kinase activity"/>
    <property type="evidence" value="ECO:0007669"/>
    <property type="project" value="UniProtKB-KW"/>
</dbReference>
<gene>
    <name evidence="7" type="ORF">D9C73_028150</name>
</gene>
<dbReference type="InterPro" id="IPR008271">
    <property type="entry name" value="Ser/Thr_kinase_AS"/>
</dbReference>
<dbReference type="InterPro" id="IPR050494">
    <property type="entry name" value="Ser_Thr_dual-spec_kinase"/>
</dbReference>
<protein>
    <submittedName>
        <fullName evidence="7">Homeodomain-interacting protein kinase 3</fullName>
    </submittedName>
</protein>
<dbReference type="PANTHER" id="PTHR24058">
    <property type="entry name" value="DUAL SPECIFICITY PROTEIN KINASE"/>
    <property type="match status" value="1"/>
</dbReference>
<dbReference type="GO" id="GO:0042771">
    <property type="term" value="P:intrinsic apoptotic signaling pathway in response to DNA damage by p53 class mediator"/>
    <property type="evidence" value="ECO:0007669"/>
    <property type="project" value="TreeGrafter"/>
</dbReference>
<keyword evidence="3" id="KW-0547">Nucleotide-binding</keyword>
<dbReference type="GO" id="GO:0045944">
    <property type="term" value="P:positive regulation of transcription by RNA polymerase II"/>
    <property type="evidence" value="ECO:0007669"/>
    <property type="project" value="TreeGrafter"/>
</dbReference>
<feature type="domain" description="Protein kinase" evidence="6">
    <location>
        <begin position="29"/>
        <end position="294"/>
    </location>
</feature>
<dbReference type="PROSITE" id="PS50011">
    <property type="entry name" value="PROTEIN_KINASE_DOM"/>
    <property type="match status" value="1"/>
</dbReference>
<name>A0A4V6AMY2_COLLU</name>
<evidence type="ECO:0000256" key="5">
    <source>
        <dbReference type="ARBA" id="ARBA00022840"/>
    </source>
</evidence>
<keyword evidence="5" id="KW-0067">ATP-binding</keyword>
<dbReference type="GO" id="GO:0005737">
    <property type="term" value="C:cytoplasm"/>
    <property type="evidence" value="ECO:0007669"/>
    <property type="project" value="TreeGrafter"/>
</dbReference>
<keyword evidence="1" id="KW-0723">Serine/threonine-protein kinase</keyword>
<sequence length="436" mass="48565">MSSPTSSTPPATPYDIQKSDVLFSSNTRYLVTDFSGEGYFGRVGKCVNLMTQEQVAVKIHKDDEGYLIRNELEMLEAIRTLDPDKSNMVTFFEGFRFHNLSCLTFEILDKSLVDVMREQQRTMHLNEIRPITHQLLVAFKALKSIGILHLDLKPDNIMFSNHKDHPFKLKLIDFGLAQRVSDVQAAMIIQPFSYQALEVGLGLPLSEAMDMWGVGCVMAFMYFGANLLPYHCPYDWMRTIVHLLGQPEEHLLNDSCIGKDSLSCYDADCSDDSSIDGDPHTSANVESSADEDFIIQPSSMRCSDSLPPTPLCEEDLSSSNNGHSDGETFSLDMSAGLSAIGSSHDSVSERSILSYQESGAAPTSPQICEVTLGQLPVTITLQLQLTKLMELQPTSPRMMELQLPLSLLCNRRDWNINGKLSYMTRMATTVLRYGGT</sequence>
<evidence type="ECO:0000313" key="7">
    <source>
        <dbReference type="EMBL" id="TKS65472.1"/>
    </source>
</evidence>
<dbReference type="PROSITE" id="PS00108">
    <property type="entry name" value="PROTEIN_KINASE_ST"/>
    <property type="match status" value="1"/>
</dbReference>
<dbReference type="Pfam" id="PF00069">
    <property type="entry name" value="Pkinase"/>
    <property type="match status" value="1"/>
</dbReference>
<dbReference type="InterPro" id="IPR000719">
    <property type="entry name" value="Prot_kinase_dom"/>
</dbReference>
<dbReference type="GO" id="GO:0005524">
    <property type="term" value="F:ATP binding"/>
    <property type="evidence" value="ECO:0007669"/>
    <property type="project" value="UniProtKB-KW"/>
</dbReference>
<evidence type="ECO:0000256" key="1">
    <source>
        <dbReference type="ARBA" id="ARBA00022527"/>
    </source>
</evidence>
<dbReference type="SMART" id="SM00220">
    <property type="entry name" value="S_TKc"/>
    <property type="match status" value="1"/>
</dbReference>
<evidence type="ECO:0000313" key="8">
    <source>
        <dbReference type="Proteomes" id="UP000298787"/>
    </source>
</evidence>
<dbReference type="GO" id="GO:0007224">
    <property type="term" value="P:smoothened signaling pathway"/>
    <property type="evidence" value="ECO:0007669"/>
    <property type="project" value="TreeGrafter"/>
</dbReference>
<keyword evidence="8" id="KW-1185">Reference proteome</keyword>
<dbReference type="AlphaFoldDB" id="A0A4V6AMY2"/>
<dbReference type="GO" id="GO:0016605">
    <property type="term" value="C:PML body"/>
    <property type="evidence" value="ECO:0007669"/>
    <property type="project" value="TreeGrafter"/>
</dbReference>
<evidence type="ECO:0000256" key="3">
    <source>
        <dbReference type="ARBA" id="ARBA00022741"/>
    </source>
</evidence>
<dbReference type="Gene3D" id="1.10.510.10">
    <property type="entry name" value="Transferase(Phosphotransferase) domain 1"/>
    <property type="match status" value="1"/>
</dbReference>
<keyword evidence="7" id="KW-0238">DNA-binding</keyword>
<dbReference type="GO" id="GO:0003677">
    <property type="term" value="F:DNA binding"/>
    <property type="evidence" value="ECO:0007669"/>
    <property type="project" value="UniProtKB-KW"/>
</dbReference>
<dbReference type="Proteomes" id="UP000298787">
    <property type="component" value="Unassembled WGS sequence"/>
</dbReference>
<keyword evidence="2" id="KW-0808">Transferase</keyword>
<reference evidence="7 8" key="1">
    <citation type="submission" date="2019-01" db="EMBL/GenBank/DDBJ databases">
        <title>Genome Assembly of Collichthys lucidus.</title>
        <authorList>
            <person name="Cai M."/>
            <person name="Xiao S."/>
        </authorList>
    </citation>
    <scope>NUCLEOTIDE SEQUENCE [LARGE SCALE GENOMIC DNA]</scope>
    <source>
        <strain evidence="7">JT15FE1705JMU</strain>
        <tissue evidence="7">Muscle</tissue>
    </source>
</reference>
<dbReference type="SUPFAM" id="SSF56112">
    <property type="entry name" value="Protein kinase-like (PK-like)"/>
    <property type="match status" value="1"/>
</dbReference>
<dbReference type="GO" id="GO:0003714">
    <property type="term" value="F:transcription corepressor activity"/>
    <property type="evidence" value="ECO:0007669"/>
    <property type="project" value="TreeGrafter"/>
</dbReference>
<keyword evidence="4 7" id="KW-0418">Kinase</keyword>
<dbReference type="InterPro" id="IPR011009">
    <property type="entry name" value="Kinase-like_dom_sf"/>
</dbReference>
<dbReference type="GO" id="GO:0004713">
    <property type="term" value="F:protein tyrosine kinase activity"/>
    <property type="evidence" value="ECO:0007669"/>
    <property type="project" value="TreeGrafter"/>
</dbReference>
<evidence type="ECO:0000259" key="6">
    <source>
        <dbReference type="PROSITE" id="PS50011"/>
    </source>
</evidence>
<dbReference type="STRING" id="240159.A0A4V6AMY2"/>
<evidence type="ECO:0000256" key="4">
    <source>
        <dbReference type="ARBA" id="ARBA00022777"/>
    </source>
</evidence>
<dbReference type="GO" id="GO:0003713">
    <property type="term" value="F:transcription coactivator activity"/>
    <property type="evidence" value="ECO:0007669"/>
    <property type="project" value="TreeGrafter"/>
</dbReference>
<accession>A0A4V6AMY2</accession>
<dbReference type="PANTHER" id="PTHR24058:SF53">
    <property type="entry name" value="HOMEODOMAIN-INTERACTING PROTEIN KINASE 2"/>
    <property type="match status" value="1"/>
</dbReference>
<dbReference type="EMBL" id="ML240777">
    <property type="protein sequence ID" value="TKS65472.1"/>
    <property type="molecule type" value="Genomic_DNA"/>
</dbReference>